<comment type="caution">
    <text evidence="1">The sequence shown here is derived from an EMBL/GenBank/DDBJ whole genome shotgun (WGS) entry which is preliminary data.</text>
</comment>
<reference evidence="2" key="1">
    <citation type="journal article" date="2018" name="BMC Genomics">
        <title>Genomic insights into host adaptation between the wheat stripe rust pathogen (Puccinia striiformis f. sp. tritici) and the barley stripe rust pathogen (Puccinia striiformis f. sp. hordei).</title>
        <authorList>
            <person name="Xia C."/>
            <person name="Wang M."/>
            <person name="Yin C."/>
            <person name="Cornejo O.E."/>
            <person name="Hulbert S.H."/>
            <person name="Chen X."/>
        </authorList>
    </citation>
    <scope>NUCLEOTIDE SEQUENCE [LARGE SCALE GENOMIC DNA]</scope>
    <source>
        <strain evidence="2">93-210</strain>
    </source>
</reference>
<sequence>MLWDVLVQEYPCLYLWARCVRRRQQAEEQEHQVLGSTFGIFAPQPPSLHPTHCKPCRLPITIMPGPNQVKWGNGSHYCVITLTAESTPSSAEDTSSSPSTPTTSI</sequence>
<keyword evidence="2" id="KW-1185">Reference proteome</keyword>
<dbReference type="Proteomes" id="UP001060170">
    <property type="component" value="Chromosome 9"/>
</dbReference>
<dbReference type="EMBL" id="CM045873">
    <property type="protein sequence ID" value="KAI7947442.1"/>
    <property type="molecule type" value="Genomic_DNA"/>
</dbReference>
<protein>
    <submittedName>
        <fullName evidence="1">Uncharacterized protein</fullName>
    </submittedName>
</protein>
<gene>
    <name evidence="1" type="ORF">MJO28_009350</name>
</gene>
<accession>A0ACC0E7F1</accession>
<name>A0ACC0E7F1_9BASI</name>
<evidence type="ECO:0000313" key="2">
    <source>
        <dbReference type="Proteomes" id="UP001060170"/>
    </source>
</evidence>
<organism evidence="1 2">
    <name type="scientific">Puccinia striiformis f. sp. tritici</name>
    <dbReference type="NCBI Taxonomy" id="168172"/>
    <lineage>
        <taxon>Eukaryota</taxon>
        <taxon>Fungi</taxon>
        <taxon>Dikarya</taxon>
        <taxon>Basidiomycota</taxon>
        <taxon>Pucciniomycotina</taxon>
        <taxon>Pucciniomycetes</taxon>
        <taxon>Pucciniales</taxon>
        <taxon>Pucciniaceae</taxon>
        <taxon>Puccinia</taxon>
    </lineage>
</organism>
<evidence type="ECO:0000313" key="1">
    <source>
        <dbReference type="EMBL" id="KAI7947442.1"/>
    </source>
</evidence>
<reference evidence="1 2" key="3">
    <citation type="journal article" date="2022" name="Microbiol. Spectr.">
        <title>Folding features and dynamics of 3D genome architecture in plant fungal pathogens.</title>
        <authorList>
            <person name="Xia C."/>
        </authorList>
    </citation>
    <scope>NUCLEOTIDE SEQUENCE [LARGE SCALE GENOMIC DNA]</scope>
    <source>
        <strain evidence="1 2">93-210</strain>
    </source>
</reference>
<proteinExistence type="predicted"/>
<reference evidence="2" key="2">
    <citation type="journal article" date="2018" name="Mol. Plant Microbe Interact.">
        <title>Genome sequence resources for the wheat stripe rust pathogen (Puccinia striiformis f. sp. tritici) and the barley stripe rust pathogen (Puccinia striiformis f. sp. hordei).</title>
        <authorList>
            <person name="Xia C."/>
            <person name="Wang M."/>
            <person name="Yin C."/>
            <person name="Cornejo O.E."/>
            <person name="Hulbert S.H."/>
            <person name="Chen X."/>
        </authorList>
    </citation>
    <scope>NUCLEOTIDE SEQUENCE [LARGE SCALE GENOMIC DNA]</scope>
    <source>
        <strain evidence="2">93-210</strain>
    </source>
</reference>